<evidence type="ECO:0000256" key="3">
    <source>
        <dbReference type="ARBA" id="ARBA00022723"/>
    </source>
</evidence>
<evidence type="ECO:0000256" key="1">
    <source>
        <dbReference type="ARBA" id="ARBA00001947"/>
    </source>
</evidence>
<evidence type="ECO:0000313" key="11">
    <source>
        <dbReference type="Proteomes" id="UP000535437"/>
    </source>
</evidence>
<dbReference type="GO" id="GO:0008270">
    <property type="term" value="F:zinc ion binding"/>
    <property type="evidence" value="ECO:0007669"/>
    <property type="project" value="InterPro"/>
</dbReference>
<evidence type="ECO:0000256" key="7">
    <source>
        <dbReference type="SAM" id="MobiDB-lite"/>
    </source>
</evidence>
<reference evidence="10 11" key="1">
    <citation type="submission" date="2020-07" db="EMBL/GenBank/DDBJ databases">
        <title>Sequencing the genomes of 1000 actinobacteria strains.</title>
        <authorList>
            <person name="Klenk H.-P."/>
        </authorList>
    </citation>
    <scope>NUCLEOTIDE SEQUENCE [LARGE SCALE GENOMIC DNA]</scope>
    <source>
        <strain evidence="10 11">DSM 15475</strain>
    </source>
</reference>
<dbReference type="Pfam" id="PF00107">
    <property type="entry name" value="ADH_zinc_N"/>
    <property type="match status" value="1"/>
</dbReference>
<dbReference type="EMBL" id="JACCFY010000001">
    <property type="protein sequence ID" value="NYJ77323.1"/>
    <property type="molecule type" value="Genomic_DNA"/>
</dbReference>
<dbReference type="GO" id="GO:0050572">
    <property type="term" value="F:L-idonate 5-dehydrogenase [NAD(P)+] activity"/>
    <property type="evidence" value="ECO:0007669"/>
    <property type="project" value="UniProtKB-EC"/>
</dbReference>
<dbReference type="InterPro" id="IPR036291">
    <property type="entry name" value="NAD(P)-bd_dom_sf"/>
</dbReference>
<comment type="caution">
    <text evidence="10">The sequence shown here is derived from an EMBL/GenBank/DDBJ whole genome shotgun (WGS) entry which is preliminary data.</text>
</comment>
<comment type="cofactor">
    <cofactor evidence="1 6">
        <name>Zn(2+)</name>
        <dbReference type="ChEBI" id="CHEBI:29105"/>
    </cofactor>
</comment>
<dbReference type="CDD" id="cd08232">
    <property type="entry name" value="idonate-5-DH"/>
    <property type="match status" value="1"/>
</dbReference>
<keyword evidence="5 10" id="KW-0560">Oxidoreductase</keyword>
<proteinExistence type="inferred from homology"/>
<name>A0A7Z0GM04_9MICC</name>
<dbReference type="SUPFAM" id="SSF50129">
    <property type="entry name" value="GroES-like"/>
    <property type="match status" value="1"/>
</dbReference>
<evidence type="ECO:0000256" key="5">
    <source>
        <dbReference type="ARBA" id="ARBA00023002"/>
    </source>
</evidence>
<evidence type="ECO:0000256" key="6">
    <source>
        <dbReference type="RuleBase" id="RU361277"/>
    </source>
</evidence>
<organism evidence="10 11">
    <name type="scientific">Nesterenkonia xinjiangensis</name>
    <dbReference type="NCBI Taxonomy" id="225327"/>
    <lineage>
        <taxon>Bacteria</taxon>
        <taxon>Bacillati</taxon>
        <taxon>Actinomycetota</taxon>
        <taxon>Actinomycetes</taxon>
        <taxon>Micrococcales</taxon>
        <taxon>Micrococcaceae</taxon>
        <taxon>Nesterenkonia</taxon>
    </lineage>
</organism>
<sequence length="345" mass="35987">MKAAVVHGTRDLRVDERPSPTPGPGDVLIAVEWGGICGSDLSYFSRGASGTAVLRHPLVLGHEVAGRVVDRGQDVPTALDGQRVAVMPASLPDGVELDDVWAHRSNLHPELRYLGSAAHDPHTDGGFRQLLSVPADQALPLPHSVDTRRGALAEPLAVALHAINRAREASGALFESADVVVNGCGPIGLLLIAALTRRGAGRVVAADISSSSLALASQMGADELIDLSQGLSTPEAPVVFEASGAPAALEGALAGTSRGGTLVQVGNLPKNPAPAVLGDLISREITWIGSFRFRDEMPDAIELLGDGLDVDPLMTHEFDLSEAHRAFETALDPAVASSKVMLRIQ</sequence>
<feature type="region of interest" description="Disordered" evidence="7">
    <location>
        <begin position="1"/>
        <end position="23"/>
    </location>
</feature>
<dbReference type="InterPro" id="IPR013154">
    <property type="entry name" value="ADH-like_N"/>
</dbReference>
<dbReference type="PANTHER" id="PTHR43161">
    <property type="entry name" value="SORBITOL DEHYDROGENASE"/>
    <property type="match status" value="1"/>
</dbReference>
<keyword evidence="4 6" id="KW-0862">Zinc</keyword>
<dbReference type="InterPro" id="IPR011032">
    <property type="entry name" value="GroES-like_sf"/>
</dbReference>
<protein>
    <submittedName>
        <fullName evidence="10">L-idonate 5-dehydrogenase</fullName>
        <ecNumber evidence="10">1.1.1.264</ecNumber>
    </submittedName>
</protein>
<evidence type="ECO:0000259" key="8">
    <source>
        <dbReference type="Pfam" id="PF00107"/>
    </source>
</evidence>
<evidence type="ECO:0000256" key="4">
    <source>
        <dbReference type="ARBA" id="ARBA00022833"/>
    </source>
</evidence>
<evidence type="ECO:0000256" key="2">
    <source>
        <dbReference type="ARBA" id="ARBA00008072"/>
    </source>
</evidence>
<dbReference type="Pfam" id="PF08240">
    <property type="entry name" value="ADH_N"/>
    <property type="match status" value="1"/>
</dbReference>
<dbReference type="InterPro" id="IPR013149">
    <property type="entry name" value="ADH-like_C"/>
</dbReference>
<evidence type="ECO:0000313" key="10">
    <source>
        <dbReference type="EMBL" id="NYJ77323.1"/>
    </source>
</evidence>
<feature type="compositionally biased region" description="Basic and acidic residues" evidence="7">
    <location>
        <begin position="8"/>
        <end position="18"/>
    </location>
</feature>
<comment type="similarity">
    <text evidence="2 6">Belongs to the zinc-containing alcohol dehydrogenase family.</text>
</comment>
<dbReference type="PANTHER" id="PTHR43161:SF9">
    <property type="entry name" value="SORBITOL DEHYDROGENASE"/>
    <property type="match status" value="1"/>
</dbReference>
<dbReference type="Gene3D" id="3.90.180.10">
    <property type="entry name" value="Medium-chain alcohol dehydrogenases, catalytic domain"/>
    <property type="match status" value="1"/>
</dbReference>
<dbReference type="PROSITE" id="PS00059">
    <property type="entry name" value="ADH_ZINC"/>
    <property type="match status" value="1"/>
</dbReference>
<dbReference type="InterPro" id="IPR002328">
    <property type="entry name" value="ADH_Zn_CS"/>
</dbReference>
<gene>
    <name evidence="10" type="ORF">HNR09_000734</name>
</gene>
<evidence type="ECO:0000259" key="9">
    <source>
        <dbReference type="Pfam" id="PF08240"/>
    </source>
</evidence>
<dbReference type="SUPFAM" id="SSF51735">
    <property type="entry name" value="NAD(P)-binding Rossmann-fold domains"/>
    <property type="match status" value="1"/>
</dbReference>
<accession>A0A7Z0GM04</accession>
<dbReference type="AlphaFoldDB" id="A0A7Z0GM04"/>
<keyword evidence="11" id="KW-1185">Reference proteome</keyword>
<dbReference type="EC" id="1.1.1.264" evidence="10"/>
<feature type="domain" description="Alcohol dehydrogenase-like N-terminal" evidence="9">
    <location>
        <begin position="23"/>
        <end position="142"/>
    </location>
</feature>
<feature type="domain" description="Alcohol dehydrogenase-like C-terminal" evidence="8">
    <location>
        <begin position="186"/>
        <end position="304"/>
    </location>
</feature>
<dbReference type="Gene3D" id="3.40.50.720">
    <property type="entry name" value="NAD(P)-binding Rossmann-like Domain"/>
    <property type="match status" value="1"/>
</dbReference>
<dbReference type="RefSeq" id="WP_179540823.1">
    <property type="nucleotide sequence ID" value="NZ_BAAALL010000004.1"/>
</dbReference>
<dbReference type="Proteomes" id="UP000535437">
    <property type="component" value="Unassembled WGS sequence"/>
</dbReference>
<keyword evidence="3 6" id="KW-0479">Metal-binding</keyword>